<reference evidence="2 3" key="1">
    <citation type="submission" date="2024-09" db="EMBL/GenBank/DDBJ databases">
        <authorList>
            <person name="Sun Q."/>
            <person name="Mori K."/>
        </authorList>
    </citation>
    <scope>NUCLEOTIDE SEQUENCE [LARGE SCALE GENOMIC DNA]</scope>
    <source>
        <strain evidence="2 3">CECT 8286</strain>
    </source>
</reference>
<gene>
    <name evidence="2" type="ORF">ACFFVB_05440</name>
</gene>
<evidence type="ECO:0000256" key="1">
    <source>
        <dbReference type="SAM" id="Phobius"/>
    </source>
</evidence>
<comment type="caution">
    <text evidence="2">The sequence shown here is derived from an EMBL/GenBank/DDBJ whole genome shotgun (WGS) entry which is preliminary data.</text>
</comment>
<organism evidence="2 3">
    <name type="scientific">Formosa undariae</name>
    <dbReference type="NCBI Taxonomy" id="1325436"/>
    <lineage>
        <taxon>Bacteria</taxon>
        <taxon>Pseudomonadati</taxon>
        <taxon>Bacteroidota</taxon>
        <taxon>Flavobacteriia</taxon>
        <taxon>Flavobacteriales</taxon>
        <taxon>Flavobacteriaceae</taxon>
        <taxon>Formosa</taxon>
    </lineage>
</organism>
<evidence type="ECO:0000313" key="2">
    <source>
        <dbReference type="EMBL" id="MFB9052518.1"/>
    </source>
</evidence>
<protein>
    <submittedName>
        <fullName evidence="2">Uncharacterized protein</fullName>
    </submittedName>
</protein>
<evidence type="ECO:0000313" key="3">
    <source>
        <dbReference type="Proteomes" id="UP001589605"/>
    </source>
</evidence>
<keyword evidence="3" id="KW-1185">Reference proteome</keyword>
<feature type="transmembrane region" description="Helical" evidence="1">
    <location>
        <begin position="278"/>
        <end position="296"/>
    </location>
</feature>
<dbReference type="Proteomes" id="UP001589605">
    <property type="component" value="Unassembled WGS sequence"/>
</dbReference>
<keyword evidence="1" id="KW-1133">Transmembrane helix</keyword>
<dbReference type="RefSeq" id="WP_382381702.1">
    <property type="nucleotide sequence ID" value="NZ_JBHMEZ010000003.1"/>
</dbReference>
<keyword evidence="1" id="KW-0472">Membrane</keyword>
<name>A0ABV5EZA0_9FLAO</name>
<sequence length="310" mass="35876">MKYIAFIISLLFNVHLSFSQKTESEYLEKCDYNIKLLAGKTNEVDKWMSRFDSINAEYVRISTEKSKDEKYYSKDGVGTVYSFQYLNTIYNYLLPEKTNLVNAIGKELLNEKIDNKLSKKLDSLNSVFESHASTQNASRLQPLYIEYLKIRTNYIEKKNKLKVSFSYMHKPADNVYAEPSSINEYVIYDWAYTIDELLLIDKKTDDLEIQLSAVKYNIIKEPLPYVPILFQVATLLILISNLLVNFGFEAKTKKIIVALVILSMATSFILLFTSSYTLINSSINVFVPGVMYLIYYRKNKNKTMANNGYS</sequence>
<proteinExistence type="predicted"/>
<feature type="transmembrane region" description="Helical" evidence="1">
    <location>
        <begin position="255"/>
        <end position="272"/>
    </location>
</feature>
<dbReference type="EMBL" id="JBHMEZ010000003">
    <property type="protein sequence ID" value="MFB9052518.1"/>
    <property type="molecule type" value="Genomic_DNA"/>
</dbReference>
<accession>A0ABV5EZA0</accession>
<keyword evidence="1" id="KW-0812">Transmembrane</keyword>
<feature type="transmembrane region" description="Helical" evidence="1">
    <location>
        <begin position="228"/>
        <end position="248"/>
    </location>
</feature>